<dbReference type="InterPro" id="IPR056690">
    <property type="entry name" value="DUF7788"/>
</dbReference>
<dbReference type="SUPFAM" id="SSF53300">
    <property type="entry name" value="vWA-like"/>
    <property type="match status" value="1"/>
</dbReference>
<dbReference type="Pfam" id="PF11443">
    <property type="entry name" value="DUF2828"/>
    <property type="match status" value="2"/>
</dbReference>
<sequence length="488" mass="54267">MLEALKRESIRTRTENGGAAWSTTMSGCLDLFSTAGALRGASREEIRDRFLRAWVEDRDAAVKIAFFARDIRGGLGERYVFRTILKELARLSPETVAKNLGNIPEYGRWDDLLTLFDTPCRDAAIAYIRAQLARDTAALESGGGNVSLMAKWLPSVNASSPDTLLSARILVKGLGMTEAAYRKTLSALRARIAILENNLRERDYTFDYAKQPSKAMLKYRQAFLRNDGERYQDFMRQVCEGKAALHTDTLYPYDVIAPVLVGKVMSQTERLALDTTWKALPDYTGGGNALVVADESGSMYSGYVRPIPAAVALSLAIYFAQRNTGAFRNHFITFSRSPRLVEIKGEDLYEQVHYCAGFNECANTNLQAVFDLLLRTAVENHMSQADIPDTLYVISDMEFDEGTERADVTVFEGARRAFAAEGYALPRVVFWNVASRNLHQPVTMNEQGAALVSGCTPRLFEMAAGGTISPYAYMMDVLSSPRYRELTA</sequence>
<reference evidence="3" key="1">
    <citation type="journal article" date="2021" name="PeerJ">
        <title>Extensive microbial diversity within the chicken gut microbiome revealed by metagenomics and culture.</title>
        <authorList>
            <person name="Gilroy R."/>
            <person name="Ravi A."/>
            <person name="Getino M."/>
            <person name="Pursley I."/>
            <person name="Horton D.L."/>
            <person name="Alikhan N.F."/>
            <person name="Baker D."/>
            <person name="Gharbi K."/>
            <person name="Hall N."/>
            <person name="Watson M."/>
            <person name="Adriaenssens E.M."/>
            <person name="Foster-Nyarko E."/>
            <person name="Jarju S."/>
            <person name="Secka A."/>
            <person name="Antonio M."/>
            <person name="Oren A."/>
            <person name="Chaudhuri R.R."/>
            <person name="La Ragione R."/>
            <person name="Hildebrand F."/>
            <person name="Pallen M.J."/>
        </authorList>
    </citation>
    <scope>NUCLEOTIDE SEQUENCE</scope>
    <source>
        <strain evidence="3">CHK179-5677</strain>
    </source>
</reference>
<evidence type="ECO:0000259" key="1">
    <source>
        <dbReference type="Pfam" id="PF11443"/>
    </source>
</evidence>
<organism evidence="3 4">
    <name type="scientific">Pseudoflavonifractor capillosus</name>
    <dbReference type="NCBI Taxonomy" id="106588"/>
    <lineage>
        <taxon>Bacteria</taxon>
        <taxon>Bacillati</taxon>
        <taxon>Bacillota</taxon>
        <taxon>Clostridia</taxon>
        <taxon>Eubacteriales</taxon>
        <taxon>Oscillospiraceae</taxon>
        <taxon>Pseudoflavonifractor</taxon>
    </lineage>
</organism>
<accession>A0A921MNX3</accession>
<dbReference type="PANTHER" id="PTHR31373">
    <property type="entry name" value="OS06G0652100 PROTEIN"/>
    <property type="match status" value="1"/>
</dbReference>
<dbReference type="Proteomes" id="UP000760668">
    <property type="component" value="Unassembled WGS sequence"/>
</dbReference>
<feature type="domain" description="DUF2828" evidence="1">
    <location>
        <begin position="14"/>
        <end position="115"/>
    </location>
</feature>
<dbReference type="RefSeq" id="WP_295368776.1">
    <property type="nucleotide sequence ID" value="NZ_DYUC01000105.1"/>
</dbReference>
<gene>
    <name evidence="3" type="ORF">K8V01_10570</name>
</gene>
<proteinExistence type="predicted"/>
<dbReference type="AlphaFoldDB" id="A0A921MNX3"/>
<evidence type="ECO:0000313" key="3">
    <source>
        <dbReference type="EMBL" id="HJG87446.1"/>
    </source>
</evidence>
<comment type="caution">
    <text evidence="3">The sequence shown here is derived from an EMBL/GenBank/DDBJ whole genome shotgun (WGS) entry which is preliminary data.</text>
</comment>
<feature type="domain" description="DUF2828" evidence="1">
    <location>
        <begin position="180"/>
        <end position="261"/>
    </location>
</feature>
<dbReference type="PANTHER" id="PTHR31373:SF27">
    <property type="entry name" value="TROVE DOMAIN-CONTAINING PROTEIN"/>
    <property type="match status" value="1"/>
</dbReference>
<dbReference type="EMBL" id="DYUC01000105">
    <property type="protein sequence ID" value="HJG87446.1"/>
    <property type="molecule type" value="Genomic_DNA"/>
</dbReference>
<dbReference type="InterPro" id="IPR036465">
    <property type="entry name" value="vWFA_dom_sf"/>
</dbReference>
<dbReference type="Pfam" id="PF25043">
    <property type="entry name" value="DUF7788"/>
    <property type="match status" value="1"/>
</dbReference>
<protein>
    <submittedName>
        <fullName evidence="3">DUF2828 family protein</fullName>
    </submittedName>
</protein>
<name>A0A921MNX3_9FIRM</name>
<dbReference type="InterPro" id="IPR058580">
    <property type="entry name" value="DUF2828"/>
</dbReference>
<dbReference type="InterPro" id="IPR011205">
    <property type="entry name" value="UCP015417_vWA"/>
</dbReference>
<evidence type="ECO:0000313" key="4">
    <source>
        <dbReference type="Proteomes" id="UP000760668"/>
    </source>
</evidence>
<evidence type="ECO:0000259" key="2">
    <source>
        <dbReference type="Pfam" id="PF25043"/>
    </source>
</evidence>
<dbReference type="Gene3D" id="3.40.50.410">
    <property type="entry name" value="von Willebrand factor, type A domain"/>
    <property type="match status" value="1"/>
</dbReference>
<reference evidence="3" key="2">
    <citation type="submission" date="2021-09" db="EMBL/GenBank/DDBJ databases">
        <authorList>
            <person name="Gilroy R."/>
        </authorList>
    </citation>
    <scope>NUCLEOTIDE SEQUENCE</scope>
    <source>
        <strain evidence="3">CHK179-5677</strain>
    </source>
</reference>
<feature type="domain" description="DUF7788" evidence="2">
    <location>
        <begin position="288"/>
        <end position="461"/>
    </location>
</feature>
<dbReference type="PROSITE" id="PS51257">
    <property type="entry name" value="PROKAR_LIPOPROTEIN"/>
    <property type="match status" value="1"/>
</dbReference>